<gene>
    <name evidence="2" type="ORF">PTD2_18925</name>
</gene>
<evidence type="ECO:0000256" key="1">
    <source>
        <dbReference type="SAM" id="Phobius"/>
    </source>
</evidence>
<keyword evidence="1" id="KW-1133">Transmembrane helix</keyword>
<proteinExistence type="predicted"/>
<reference evidence="2 3" key="1">
    <citation type="submission" date="2006-02" db="EMBL/GenBank/DDBJ databases">
        <authorList>
            <person name="Moran M.A."/>
            <person name="Kjelleberg S."/>
            <person name="Egan S."/>
            <person name="Saunders N."/>
            <person name="Thomas T."/>
            <person name="Ferriera S."/>
            <person name="Johnson J."/>
            <person name="Kravitz S."/>
            <person name="Halpern A."/>
            <person name="Remington K."/>
            <person name="Beeson K."/>
            <person name="Tran B."/>
            <person name="Rogers Y.-H."/>
            <person name="Friedman R."/>
            <person name="Venter J.C."/>
        </authorList>
    </citation>
    <scope>NUCLEOTIDE SEQUENCE [LARGE SCALE GENOMIC DNA]</scope>
    <source>
        <strain evidence="2 3">D2</strain>
    </source>
</reference>
<keyword evidence="3" id="KW-1185">Reference proteome</keyword>
<dbReference type="Proteomes" id="UP000006201">
    <property type="component" value="Unassembled WGS sequence"/>
</dbReference>
<keyword evidence="1" id="KW-0812">Transmembrane</keyword>
<protein>
    <submittedName>
        <fullName evidence="2">Uncharacterized protein</fullName>
    </submittedName>
</protein>
<evidence type="ECO:0000313" key="2">
    <source>
        <dbReference type="EMBL" id="EAR27925.1"/>
    </source>
</evidence>
<dbReference type="AlphaFoldDB" id="A4CC38"/>
<comment type="caution">
    <text evidence="2">The sequence shown here is derived from an EMBL/GenBank/DDBJ whole genome shotgun (WGS) entry which is preliminary data.</text>
</comment>
<dbReference type="HOGENOM" id="CLU_162629_1_0_6"/>
<organism evidence="2 3">
    <name type="scientific">Pseudoalteromonas tunicata D2</name>
    <dbReference type="NCBI Taxonomy" id="87626"/>
    <lineage>
        <taxon>Bacteria</taxon>
        <taxon>Pseudomonadati</taxon>
        <taxon>Pseudomonadota</taxon>
        <taxon>Gammaproteobacteria</taxon>
        <taxon>Alteromonadales</taxon>
        <taxon>Pseudoalteromonadaceae</taxon>
        <taxon>Pseudoalteromonas</taxon>
    </lineage>
</organism>
<dbReference type="EMBL" id="AAOH01000005">
    <property type="protein sequence ID" value="EAR27925.1"/>
    <property type="molecule type" value="Genomic_DNA"/>
</dbReference>
<accession>A4CC38</accession>
<keyword evidence="1" id="KW-0472">Membrane</keyword>
<sequence length="86" mass="9115">MRAFCLSKLPVGSSAKTKSGSLTNARAIATRCLSPPESSDGLWLMRWPRPTRSSMALAFILACSAFIPPINNGIAVFSSAVNSISK</sequence>
<feature type="transmembrane region" description="Helical" evidence="1">
    <location>
        <begin position="55"/>
        <end position="77"/>
    </location>
</feature>
<dbReference type="eggNOG" id="ENOG503165K">
    <property type="taxonomic scope" value="Bacteria"/>
</dbReference>
<dbReference type="AntiFam" id="ANF00062">
    <property type="entry name" value="Shadow ORF (opposite ABC transporter protein)"/>
</dbReference>
<evidence type="ECO:0000313" key="3">
    <source>
        <dbReference type="Proteomes" id="UP000006201"/>
    </source>
</evidence>
<name>A4CC38_9GAMM</name>